<evidence type="ECO:0000313" key="2">
    <source>
        <dbReference type="Proteomes" id="UP000305471"/>
    </source>
</evidence>
<accession>A0A4U0ZAV1</accession>
<proteinExistence type="predicted"/>
<sequence length="276" mass="30129">MGINFALPSPKKKTQTEKTNYNKFEFDWRTHMKTSTKRTLLAAAISSACLLTAMPTYAEGSFTANAGATSNYIWRGLTQTVNEAAVQGGIDYADESGFYAGTWASNVSYASDDIYSYEHDVYFGYSGESDGIAYDFGYLYYNYDAEAEFDFAEIYGSVGMGGASVTVYLLAHTEADEAEGQDFGFGQAYYASFDYTTEILNGTELTLHAGYHSGDFVEAFNFGDGETDSYADYGVSIAKDGFSFAVTGTNLDDVGADALDNDELKFTVAYSVDFEL</sequence>
<reference evidence="1 2" key="1">
    <citation type="submission" date="2019-04" db="EMBL/GenBank/DDBJ databases">
        <title>Alteromonas portus sp. nov., an alginate lyase-excreting marine bacterium.</title>
        <authorList>
            <person name="Huang H."/>
            <person name="Mo K."/>
            <person name="Bao S."/>
        </authorList>
    </citation>
    <scope>NUCLEOTIDE SEQUENCE [LARGE SCALE GENOMIC DNA]</scope>
    <source>
        <strain evidence="1 2">HB161718</strain>
    </source>
</reference>
<name>A0A4U0ZAV1_9ALTE</name>
<organism evidence="1 2">
    <name type="scientific">Alteromonas portus</name>
    <dbReference type="NCBI Taxonomy" id="2565549"/>
    <lineage>
        <taxon>Bacteria</taxon>
        <taxon>Pseudomonadati</taxon>
        <taxon>Pseudomonadota</taxon>
        <taxon>Gammaproteobacteria</taxon>
        <taxon>Alteromonadales</taxon>
        <taxon>Alteromonadaceae</taxon>
        <taxon>Alteromonas/Salinimonas group</taxon>
        <taxon>Alteromonas</taxon>
    </lineage>
</organism>
<gene>
    <name evidence="1" type="ORF">E5672_18365</name>
</gene>
<dbReference type="RefSeq" id="WP_136783637.1">
    <property type="nucleotide sequence ID" value="NZ_SWCO01000011.1"/>
</dbReference>
<dbReference type="Pfam" id="PF09694">
    <property type="entry name" value="Gcw_chp"/>
    <property type="match status" value="1"/>
</dbReference>
<dbReference type="NCBIfam" id="TIGR02001">
    <property type="entry name" value="gcw_chp"/>
    <property type="match status" value="1"/>
</dbReference>
<dbReference type="EMBL" id="SWCO01000011">
    <property type="protein sequence ID" value="TKB01188.1"/>
    <property type="molecule type" value="Genomic_DNA"/>
</dbReference>
<keyword evidence="2" id="KW-1185">Reference proteome</keyword>
<dbReference type="AlphaFoldDB" id="A0A4U0ZAV1"/>
<comment type="caution">
    <text evidence="1">The sequence shown here is derived from an EMBL/GenBank/DDBJ whole genome shotgun (WGS) entry which is preliminary data.</text>
</comment>
<dbReference type="OrthoDB" id="9793561at2"/>
<protein>
    <submittedName>
        <fullName evidence="1">Uncharacterized protein</fullName>
    </submittedName>
</protein>
<evidence type="ECO:0000313" key="1">
    <source>
        <dbReference type="EMBL" id="TKB01188.1"/>
    </source>
</evidence>
<dbReference type="InterPro" id="IPR010239">
    <property type="entry name" value="CHP02001"/>
</dbReference>
<dbReference type="Proteomes" id="UP000305471">
    <property type="component" value="Unassembled WGS sequence"/>
</dbReference>